<dbReference type="EMBL" id="VLTN01000001">
    <property type="protein sequence ID" value="KAA0157657.1"/>
    <property type="molecule type" value="Genomic_DNA"/>
</dbReference>
<reference evidence="8 9" key="1">
    <citation type="submission" date="2019-07" db="EMBL/GenBank/DDBJ databases">
        <title>Genomes of Cafeteria roenbergensis.</title>
        <authorList>
            <person name="Fischer M.G."/>
            <person name="Hackl T."/>
            <person name="Roman M."/>
        </authorList>
    </citation>
    <scope>NUCLEOTIDE SEQUENCE [LARGE SCALE GENOMIC DNA]</scope>
    <source>
        <strain evidence="5 8">BVI</strain>
        <strain evidence="6 10">Cflag</strain>
        <strain evidence="7 9">RCC970-E3</strain>
    </source>
</reference>
<dbReference type="Proteomes" id="UP000323011">
    <property type="component" value="Unassembled WGS sequence"/>
</dbReference>
<dbReference type="AlphaFoldDB" id="A0A5A8CZ47"/>
<keyword evidence="2" id="KW-0677">Repeat</keyword>
<evidence type="ECO:0000313" key="8">
    <source>
        <dbReference type="Proteomes" id="UP000323011"/>
    </source>
</evidence>
<keyword evidence="1 4" id="KW-0853">WD repeat</keyword>
<dbReference type="PROSITE" id="PS00678">
    <property type="entry name" value="WD_REPEATS_1"/>
    <property type="match status" value="1"/>
</dbReference>
<comment type="similarity">
    <text evidence="3">Belongs to the THOC3 family.</text>
</comment>
<protein>
    <submittedName>
        <fullName evidence="5">Uncharacterized protein</fullName>
    </submittedName>
</protein>
<dbReference type="InterPro" id="IPR015943">
    <property type="entry name" value="WD40/YVTN_repeat-like_dom_sf"/>
</dbReference>
<dbReference type="Proteomes" id="UP000324907">
    <property type="component" value="Unassembled WGS sequence"/>
</dbReference>
<evidence type="ECO:0000256" key="4">
    <source>
        <dbReference type="PROSITE-ProRule" id="PRU00221"/>
    </source>
</evidence>
<dbReference type="PANTHER" id="PTHR22839:SF0">
    <property type="entry name" value="THO COMPLEX SUBUNIT 3"/>
    <property type="match status" value="1"/>
</dbReference>
<evidence type="ECO:0000256" key="3">
    <source>
        <dbReference type="ARBA" id="ARBA00046343"/>
    </source>
</evidence>
<proteinExistence type="inferred from homology"/>
<evidence type="ECO:0000313" key="5">
    <source>
        <dbReference type="EMBL" id="KAA0157657.1"/>
    </source>
</evidence>
<dbReference type="InterPro" id="IPR001680">
    <property type="entry name" value="WD40_rpt"/>
</dbReference>
<dbReference type="InterPro" id="IPR019775">
    <property type="entry name" value="WD40_repeat_CS"/>
</dbReference>
<organism evidence="5 8">
    <name type="scientific">Cafeteria roenbergensis</name>
    <name type="common">Marine flagellate</name>
    <dbReference type="NCBI Taxonomy" id="33653"/>
    <lineage>
        <taxon>Eukaryota</taxon>
        <taxon>Sar</taxon>
        <taxon>Stramenopiles</taxon>
        <taxon>Bigyra</taxon>
        <taxon>Opalozoa</taxon>
        <taxon>Bicosoecida</taxon>
        <taxon>Cafeteriaceae</taxon>
        <taxon>Cafeteria</taxon>
    </lineage>
</organism>
<accession>A0A5A8CZ47</accession>
<evidence type="ECO:0000313" key="9">
    <source>
        <dbReference type="Proteomes" id="UP000324907"/>
    </source>
</evidence>
<dbReference type="Proteomes" id="UP000325113">
    <property type="component" value="Unassembled WGS sequence"/>
</dbReference>
<dbReference type="Pfam" id="PF00400">
    <property type="entry name" value="WD40"/>
    <property type="match status" value="3"/>
</dbReference>
<dbReference type="InterPro" id="IPR040132">
    <property type="entry name" value="Tex1/THOC3"/>
</dbReference>
<evidence type="ECO:0000313" key="7">
    <source>
        <dbReference type="EMBL" id="KAA0172077.1"/>
    </source>
</evidence>
<dbReference type="EMBL" id="VLTL01000003">
    <property type="protein sequence ID" value="KAA0172077.1"/>
    <property type="molecule type" value="Genomic_DNA"/>
</dbReference>
<dbReference type="SUPFAM" id="SSF50978">
    <property type="entry name" value="WD40 repeat-like"/>
    <property type="match status" value="1"/>
</dbReference>
<dbReference type="PANTHER" id="PTHR22839">
    <property type="entry name" value="THO COMPLEX SUBUNIT 3 THO3"/>
    <property type="match status" value="1"/>
</dbReference>
<comment type="caution">
    <text evidence="5">The sequence shown here is derived from an EMBL/GenBank/DDBJ whole genome shotgun (WGS) entry which is preliminary data.</text>
</comment>
<evidence type="ECO:0000313" key="6">
    <source>
        <dbReference type="EMBL" id="KAA0165502.1"/>
    </source>
</evidence>
<dbReference type="Gene3D" id="2.130.10.10">
    <property type="entry name" value="YVTN repeat-like/Quinoprotein amine dehydrogenase"/>
    <property type="match status" value="2"/>
</dbReference>
<gene>
    <name evidence="7" type="ORF">FNF28_00394</name>
    <name evidence="5" type="ORF">FNF29_00233</name>
    <name evidence="6" type="ORF">FNF31_01847</name>
</gene>
<evidence type="ECO:0000256" key="2">
    <source>
        <dbReference type="ARBA" id="ARBA00022737"/>
    </source>
</evidence>
<sequence length="381" mass="39394">MASSSSAAASALPLAVTSITPGAEYGYRWEPAAWPAGAQGGATSKEDAAFASAAPVRGEDPTFRGPRMAKWSPDGTMLAVAGEDNNVRVFKLQQNGALVRWRSLTGHSAPVRAVAWAQTKASCTCFTAGTDSTVQVWDLTAGRSAGNFGTRPRVIYLATSVDGRYFSAGTLDNVVSVYDAVSRRVVSCTQMPNEMNAQLWTPSGELVIASATTGGGGGSLCRFALADDASDPAFSGKQAVPVRLGTAGCGLKLVSETRVLAGAARVLADSLSHRALAVGGVDSCVAVMDAETEACVRTVDAGTGAVTAAEFSHDGRFLALAARDQAVRIVRVADGVTVRELSETVARCVALSWNPERLALAVLCGDDASPARLLTYFGDAP</sequence>
<keyword evidence="8" id="KW-1185">Reference proteome</keyword>
<dbReference type="EMBL" id="VLTM01000012">
    <property type="protein sequence ID" value="KAA0165502.1"/>
    <property type="molecule type" value="Genomic_DNA"/>
</dbReference>
<dbReference type="InterPro" id="IPR036322">
    <property type="entry name" value="WD40_repeat_dom_sf"/>
</dbReference>
<dbReference type="PROSITE" id="PS50082">
    <property type="entry name" value="WD_REPEATS_2"/>
    <property type="match status" value="1"/>
</dbReference>
<dbReference type="PROSITE" id="PS50294">
    <property type="entry name" value="WD_REPEATS_REGION"/>
    <property type="match status" value="1"/>
</dbReference>
<dbReference type="GO" id="GO:0000445">
    <property type="term" value="C:THO complex part of transcription export complex"/>
    <property type="evidence" value="ECO:0007669"/>
    <property type="project" value="TreeGrafter"/>
</dbReference>
<feature type="repeat" description="WD" evidence="4">
    <location>
        <begin position="104"/>
        <end position="147"/>
    </location>
</feature>
<evidence type="ECO:0000256" key="1">
    <source>
        <dbReference type="ARBA" id="ARBA00022574"/>
    </source>
</evidence>
<dbReference type="GO" id="GO:0006406">
    <property type="term" value="P:mRNA export from nucleus"/>
    <property type="evidence" value="ECO:0007669"/>
    <property type="project" value="InterPro"/>
</dbReference>
<dbReference type="SMART" id="SM00320">
    <property type="entry name" value="WD40"/>
    <property type="match status" value="4"/>
</dbReference>
<evidence type="ECO:0000313" key="10">
    <source>
        <dbReference type="Proteomes" id="UP000325113"/>
    </source>
</evidence>
<name>A0A5A8CZ47_CAFRO</name>